<feature type="transmembrane region" description="Helical" evidence="1">
    <location>
        <begin position="188"/>
        <end position="209"/>
    </location>
</feature>
<feature type="transmembrane region" description="Helical" evidence="1">
    <location>
        <begin position="50"/>
        <end position="71"/>
    </location>
</feature>
<accession>A0A1B2E7C1</accession>
<protein>
    <recommendedName>
        <fullName evidence="3">Zinc ribbon domain-containing protein</fullName>
    </recommendedName>
</protein>
<dbReference type="Pfam" id="PF19845">
    <property type="entry name" value="DUF6320"/>
    <property type="match status" value="1"/>
</dbReference>
<gene>
    <name evidence="2" type="ORF">BBD41_26605</name>
</gene>
<feature type="transmembrane region" description="Helical" evidence="1">
    <location>
        <begin position="77"/>
        <end position="94"/>
    </location>
</feature>
<dbReference type="RefSeq" id="WP_099479677.1">
    <property type="nucleotide sequence ID" value="NZ_CP016809.1"/>
</dbReference>
<feature type="transmembrane region" description="Helical" evidence="1">
    <location>
        <begin position="165"/>
        <end position="182"/>
    </location>
</feature>
<organism evidence="2">
    <name type="scientific">Paenibacillus ihbetae</name>
    <dbReference type="NCBI Taxonomy" id="1870820"/>
    <lineage>
        <taxon>Bacteria</taxon>
        <taxon>Bacillati</taxon>
        <taxon>Bacillota</taxon>
        <taxon>Bacilli</taxon>
        <taxon>Bacillales</taxon>
        <taxon>Paenibacillaceae</taxon>
        <taxon>Paenibacillus</taxon>
    </lineage>
</organism>
<dbReference type="InterPro" id="IPR046283">
    <property type="entry name" value="DUF6320"/>
</dbReference>
<keyword evidence="1" id="KW-1133">Transmembrane helix</keyword>
<keyword evidence="1" id="KW-0472">Membrane</keyword>
<reference evidence="2" key="1">
    <citation type="submission" date="2016-08" db="EMBL/GenBank/DDBJ databases">
        <title>Complete Genome Seqeunce of Paenibacillus sp. nov. IHBB 9852 from high altitute lake of Indian trans-Himalayas.</title>
        <authorList>
            <person name="Kiran S."/>
            <person name="Swarnkar M.K."/>
            <person name="Rana A."/>
            <person name="Tewari R."/>
            <person name="Gulati A."/>
        </authorList>
    </citation>
    <scope>NUCLEOTIDE SEQUENCE [LARGE SCALE GENOMIC DNA]</scope>
    <source>
        <strain evidence="2">IHBB 9852</strain>
    </source>
</reference>
<keyword evidence="1" id="KW-0812">Transmembrane</keyword>
<feature type="transmembrane region" description="Helical" evidence="1">
    <location>
        <begin position="106"/>
        <end position="123"/>
    </location>
</feature>
<evidence type="ECO:0008006" key="3">
    <source>
        <dbReference type="Google" id="ProtNLM"/>
    </source>
</evidence>
<feature type="transmembrane region" description="Helical" evidence="1">
    <location>
        <begin position="135"/>
        <end position="153"/>
    </location>
</feature>
<evidence type="ECO:0000256" key="1">
    <source>
        <dbReference type="SAM" id="Phobius"/>
    </source>
</evidence>
<dbReference type="AlphaFoldDB" id="A0A1B2E7C1"/>
<dbReference type="EMBL" id="CP016809">
    <property type="protein sequence ID" value="ANY75858.1"/>
    <property type="molecule type" value="Genomic_DNA"/>
</dbReference>
<name>A0A1B2E7C1_9BACL</name>
<proteinExistence type="predicted"/>
<sequence>MRCDSCGVSVDPAHAVCPLCRRNTAGIGKAAGNRWYPSYPAVPAPRASGALARSLIFAIVAVISITLIINVLGNRDVWWSLFVAPCVLYGWLLIRHTWMSKSHLGAKIVVQWLGLSGMLLWINALSGGSSWSTGYVIPFLVMAATLLMTLICLAKPRGWRDFAGYLLLLMILGFTPLLFFLLGLSNVLWPSVSAAMYALLTFGGMWLLADKGFRKEVKRRLHY</sequence>
<dbReference type="KEGG" id="pib:BBD41_26605"/>
<evidence type="ECO:0000313" key="2">
    <source>
        <dbReference type="EMBL" id="ANY75858.1"/>
    </source>
</evidence>